<organism evidence="7 8">
    <name type="scientific">Acidovorax soli</name>
    <dbReference type="NCBI Taxonomy" id="592050"/>
    <lineage>
        <taxon>Bacteria</taxon>
        <taxon>Pseudomonadati</taxon>
        <taxon>Pseudomonadota</taxon>
        <taxon>Betaproteobacteria</taxon>
        <taxon>Burkholderiales</taxon>
        <taxon>Comamonadaceae</taxon>
        <taxon>Acidovorax</taxon>
    </lineage>
</organism>
<dbReference type="Pfam" id="PF00155">
    <property type="entry name" value="Aminotran_1_2"/>
    <property type="match status" value="1"/>
</dbReference>
<reference evidence="7 8" key="1">
    <citation type="submission" date="2020-08" db="EMBL/GenBank/DDBJ databases">
        <title>Functional genomics of gut bacteria from endangered species of beetles.</title>
        <authorList>
            <person name="Carlos-Shanley C."/>
        </authorList>
    </citation>
    <scope>NUCLEOTIDE SEQUENCE [LARGE SCALE GENOMIC DNA]</scope>
    <source>
        <strain evidence="7 8">S00198</strain>
    </source>
</reference>
<dbReference type="InterPro" id="IPR004839">
    <property type="entry name" value="Aminotransferase_I/II_large"/>
</dbReference>
<dbReference type="CDD" id="cd07377">
    <property type="entry name" value="WHTH_GntR"/>
    <property type="match status" value="1"/>
</dbReference>
<dbReference type="PANTHER" id="PTHR46577">
    <property type="entry name" value="HTH-TYPE TRANSCRIPTIONAL REGULATORY PROTEIN GABR"/>
    <property type="match status" value="1"/>
</dbReference>
<dbReference type="InterPro" id="IPR036390">
    <property type="entry name" value="WH_DNA-bd_sf"/>
</dbReference>
<dbReference type="Gene3D" id="3.40.640.10">
    <property type="entry name" value="Type I PLP-dependent aspartate aminotransferase-like (Major domain)"/>
    <property type="match status" value="1"/>
</dbReference>
<proteinExistence type="inferred from homology"/>
<keyword evidence="4 7" id="KW-0238">DNA-binding</keyword>
<dbReference type="EMBL" id="JACHLK010000001">
    <property type="protein sequence ID" value="MBB6557801.1"/>
    <property type="molecule type" value="Genomic_DNA"/>
</dbReference>
<keyword evidence="3" id="KW-0805">Transcription regulation</keyword>
<dbReference type="SMART" id="SM00345">
    <property type="entry name" value="HTH_GNTR"/>
    <property type="match status" value="1"/>
</dbReference>
<dbReference type="GO" id="GO:0003700">
    <property type="term" value="F:DNA-binding transcription factor activity"/>
    <property type="evidence" value="ECO:0007669"/>
    <property type="project" value="InterPro"/>
</dbReference>
<name>A0A7X0P9M8_9BURK</name>
<keyword evidence="5" id="KW-0804">Transcription</keyword>
<sequence>MSTLYISGKTAAEIADSLLQALRSGALQPGDALPAVRALAQQLAVNPNTVAVAYARLRDAGHVVTDGRRGTRVVAPPASLPQAYAVPAGLRDLASGNVDASLLPQLQGGAAAWAALAASAGYEAPADLPALQAEARQWLTAQGLPCEQVGVFSGTLDAVERALRAHTHPGERVAVEDPCWPPMVALLHSLRLKPVPLPVDGEGLCVPDAAVLQGCAALVLTPRAHNPTGAAVSPARWKALRRQLQALPQLLVVLDDHWGPLSGAPLAMAASLPALWLHVVSVSKFLGPDLRVALATGSPALLQSMRAQQALGPRWVSRILQGLAAGLWRQMREGSALAQAGGSYAARRQTLVQALALHQVAVPPGEGLHLWLPVADEAAVVQSLASRGWAVQAGTPLRLASAPAVRVSLGECKPLDMPRLAADLAQALRTPGRAVF</sequence>
<dbReference type="PANTHER" id="PTHR46577:SF1">
    <property type="entry name" value="HTH-TYPE TRANSCRIPTIONAL REGULATORY PROTEIN GABR"/>
    <property type="match status" value="1"/>
</dbReference>
<dbReference type="CDD" id="cd00609">
    <property type="entry name" value="AAT_like"/>
    <property type="match status" value="1"/>
</dbReference>
<evidence type="ECO:0000256" key="1">
    <source>
        <dbReference type="ARBA" id="ARBA00005384"/>
    </source>
</evidence>
<dbReference type="PROSITE" id="PS50949">
    <property type="entry name" value="HTH_GNTR"/>
    <property type="match status" value="1"/>
</dbReference>
<evidence type="ECO:0000256" key="3">
    <source>
        <dbReference type="ARBA" id="ARBA00023015"/>
    </source>
</evidence>
<dbReference type="InterPro" id="IPR051446">
    <property type="entry name" value="HTH_trans_reg/aminotransferase"/>
</dbReference>
<dbReference type="RefSeq" id="WP_184855226.1">
    <property type="nucleotide sequence ID" value="NZ_JACHLK010000001.1"/>
</dbReference>
<dbReference type="GO" id="GO:0003677">
    <property type="term" value="F:DNA binding"/>
    <property type="evidence" value="ECO:0007669"/>
    <property type="project" value="UniProtKB-KW"/>
</dbReference>
<dbReference type="InterPro" id="IPR015421">
    <property type="entry name" value="PyrdxlP-dep_Trfase_major"/>
</dbReference>
<dbReference type="Gene3D" id="1.10.10.10">
    <property type="entry name" value="Winged helix-like DNA-binding domain superfamily/Winged helix DNA-binding domain"/>
    <property type="match status" value="1"/>
</dbReference>
<evidence type="ECO:0000259" key="6">
    <source>
        <dbReference type="PROSITE" id="PS50949"/>
    </source>
</evidence>
<evidence type="ECO:0000256" key="5">
    <source>
        <dbReference type="ARBA" id="ARBA00023163"/>
    </source>
</evidence>
<gene>
    <name evidence="7" type="ORF">HNP48_000465</name>
</gene>
<dbReference type="InterPro" id="IPR015424">
    <property type="entry name" value="PyrdxlP-dep_Trfase"/>
</dbReference>
<evidence type="ECO:0000313" key="7">
    <source>
        <dbReference type="EMBL" id="MBB6557801.1"/>
    </source>
</evidence>
<protein>
    <submittedName>
        <fullName evidence="7">DNA-binding transcriptional MocR family regulator</fullName>
    </submittedName>
</protein>
<feature type="domain" description="HTH gntR-type" evidence="6">
    <location>
        <begin position="8"/>
        <end position="76"/>
    </location>
</feature>
<dbReference type="InterPro" id="IPR036388">
    <property type="entry name" value="WH-like_DNA-bd_sf"/>
</dbReference>
<dbReference type="Pfam" id="PF00392">
    <property type="entry name" value="GntR"/>
    <property type="match status" value="1"/>
</dbReference>
<keyword evidence="8" id="KW-1185">Reference proteome</keyword>
<evidence type="ECO:0000256" key="2">
    <source>
        <dbReference type="ARBA" id="ARBA00022898"/>
    </source>
</evidence>
<accession>A0A7X0P9M8</accession>
<dbReference type="SUPFAM" id="SSF53383">
    <property type="entry name" value="PLP-dependent transferases"/>
    <property type="match status" value="1"/>
</dbReference>
<dbReference type="InterPro" id="IPR000524">
    <property type="entry name" value="Tscrpt_reg_HTH_GntR"/>
</dbReference>
<comment type="similarity">
    <text evidence="1">In the C-terminal section; belongs to the class-I pyridoxal-phosphate-dependent aminotransferase family.</text>
</comment>
<comment type="caution">
    <text evidence="7">The sequence shown here is derived from an EMBL/GenBank/DDBJ whole genome shotgun (WGS) entry which is preliminary data.</text>
</comment>
<dbReference type="SUPFAM" id="SSF46785">
    <property type="entry name" value="Winged helix' DNA-binding domain"/>
    <property type="match status" value="1"/>
</dbReference>
<dbReference type="GO" id="GO:0030170">
    <property type="term" value="F:pyridoxal phosphate binding"/>
    <property type="evidence" value="ECO:0007669"/>
    <property type="project" value="InterPro"/>
</dbReference>
<evidence type="ECO:0000313" key="8">
    <source>
        <dbReference type="Proteomes" id="UP000575083"/>
    </source>
</evidence>
<evidence type="ECO:0000256" key="4">
    <source>
        <dbReference type="ARBA" id="ARBA00023125"/>
    </source>
</evidence>
<dbReference type="Proteomes" id="UP000575083">
    <property type="component" value="Unassembled WGS sequence"/>
</dbReference>
<keyword evidence="2" id="KW-0663">Pyridoxal phosphate</keyword>
<dbReference type="AlphaFoldDB" id="A0A7X0P9M8"/>